<gene>
    <name evidence="2" type="ORF">URODEC1_LOCUS96756</name>
</gene>
<reference evidence="2" key="1">
    <citation type="submission" date="2024-10" db="EMBL/GenBank/DDBJ databases">
        <authorList>
            <person name="Ryan C."/>
        </authorList>
    </citation>
    <scope>NUCLEOTIDE SEQUENCE [LARGE SCALE GENOMIC DNA]</scope>
</reference>
<name>A0ABC9EMV5_9POAL</name>
<dbReference type="Proteomes" id="UP001497457">
    <property type="component" value="Chromosome 4rd"/>
</dbReference>
<evidence type="ECO:0000313" key="3">
    <source>
        <dbReference type="Proteomes" id="UP001497457"/>
    </source>
</evidence>
<proteinExistence type="predicted"/>
<dbReference type="AlphaFoldDB" id="A0ABC9EMV5"/>
<sequence>MGQQLERLHERVLEPAQVRLHVLLVQVHRLERVPSLLVDGAGVLEHRVIPGVLIAQARLVKLDHVLEVVDLHVRRRLPERATGEPLQPAVGHHLDEHGAGGEEHHVGEPVAVHPHHHVGRVHQPRELGHVRAHVRVADAHVEPQAHGHVHHGALVQEPARGPARDDQKPGPAPDVPPVAAGRGCRAFQPERAAEHGAEINHGCSGWRSGRVHAELLVEGRPDHHVRVAPDFFVGVDVDDLVPAQLLEDLQVLAGPPGLEAAHKELHLPGVAARRDERRDEHVRVVMEQVAREPTGGEHERGGRAVDRAGWWRRAAGEEGTERPLLDVGQRERVVLPAVGLHLPLLLQRGDVDGLDAPLHADVAGGLASVRAAARLVAHPLAAQPEMVVGGGKCGAAYATDAAPIAAA</sequence>
<evidence type="ECO:0000313" key="2">
    <source>
        <dbReference type="EMBL" id="CAL5059716.1"/>
    </source>
</evidence>
<evidence type="ECO:0000256" key="1">
    <source>
        <dbReference type="SAM" id="MobiDB-lite"/>
    </source>
</evidence>
<accession>A0ABC9EMV5</accession>
<keyword evidence="3" id="KW-1185">Reference proteome</keyword>
<feature type="region of interest" description="Disordered" evidence="1">
    <location>
        <begin position="159"/>
        <end position="182"/>
    </location>
</feature>
<protein>
    <submittedName>
        <fullName evidence="2">Uncharacterized protein</fullName>
    </submittedName>
</protein>
<dbReference type="EMBL" id="OZ075114">
    <property type="protein sequence ID" value="CAL5059716.1"/>
    <property type="molecule type" value="Genomic_DNA"/>
</dbReference>
<organism evidence="2 3">
    <name type="scientific">Urochloa decumbens</name>
    <dbReference type="NCBI Taxonomy" id="240449"/>
    <lineage>
        <taxon>Eukaryota</taxon>
        <taxon>Viridiplantae</taxon>
        <taxon>Streptophyta</taxon>
        <taxon>Embryophyta</taxon>
        <taxon>Tracheophyta</taxon>
        <taxon>Spermatophyta</taxon>
        <taxon>Magnoliopsida</taxon>
        <taxon>Liliopsida</taxon>
        <taxon>Poales</taxon>
        <taxon>Poaceae</taxon>
        <taxon>PACMAD clade</taxon>
        <taxon>Panicoideae</taxon>
        <taxon>Panicodae</taxon>
        <taxon>Paniceae</taxon>
        <taxon>Melinidinae</taxon>
        <taxon>Urochloa</taxon>
    </lineage>
</organism>